<dbReference type="EMBL" id="KN821208">
    <property type="protein sequence ID" value="KIJ05150.1"/>
    <property type="molecule type" value="Genomic_DNA"/>
</dbReference>
<dbReference type="AlphaFoldDB" id="A0A0C9ST63"/>
<gene>
    <name evidence="1" type="ORF">PAXINDRAFT_103894</name>
</gene>
<protein>
    <submittedName>
        <fullName evidence="1">Uncharacterized protein</fullName>
    </submittedName>
</protein>
<organism evidence="1 2">
    <name type="scientific">Paxillus involutus ATCC 200175</name>
    <dbReference type="NCBI Taxonomy" id="664439"/>
    <lineage>
        <taxon>Eukaryota</taxon>
        <taxon>Fungi</taxon>
        <taxon>Dikarya</taxon>
        <taxon>Basidiomycota</taxon>
        <taxon>Agaricomycotina</taxon>
        <taxon>Agaricomycetes</taxon>
        <taxon>Agaricomycetidae</taxon>
        <taxon>Boletales</taxon>
        <taxon>Paxilineae</taxon>
        <taxon>Paxillaceae</taxon>
        <taxon>Paxillus</taxon>
    </lineage>
</organism>
<sequence>MSAVFNRTLTFKAKDLGVDATLMLTFDDHISGLYHDKFPVCWKVTNFAAQGPYSMKATYQSQLAFLKPQVDHGSDTIVDASTYKLVNVNDKTTLTKDDKGVYHFSDATKGEAGFLQAVNGCPLVEDLAIGFTKPNSGDDPIPVLYFKSVGNNAFVKAQFTPVLRAYITEQYQETQILKAEVDVSSIWQADLAGLAPTTTWILTHNKATGKYTITEGH</sequence>
<reference evidence="2" key="2">
    <citation type="submission" date="2015-01" db="EMBL/GenBank/DDBJ databases">
        <title>Evolutionary Origins and Diversification of the Mycorrhizal Mutualists.</title>
        <authorList>
            <consortium name="DOE Joint Genome Institute"/>
            <consortium name="Mycorrhizal Genomics Consortium"/>
            <person name="Kohler A."/>
            <person name="Kuo A."/>
            <person name="Nagy L.G."/>
            <person name="Floudas D."/>
            <person name="Copeland A."/>
            <person name="Barry K.W."/>
            <person name="Cichocki N."/>
            <person name="Veneault-Fourrey C."/>
            <person name="LaButti K."/>
            <person name="Lindquist E.A."/>
            <person name="Lipzen A."/>
            <person name="Lundell T."/>
            <person name="Morin E."/>
            <person name="Murat C."/>
            <person name="Riley R."/>
            <person name="Ohm R."/>
            <person name="Sun H."/>
            <person name="Tunlid A."/>
            <person name="Henrissat B."/>
            <person name="Grigoriev I.V."/>
            <person name="Hibbett D.S."/>
            <person name="Martin F."/>
        </authorList>
    </citation>
    <scope>NUCLEOTIDE SEQUENCE [LARGE SCALE GENOMIC DNA]</scope>
    <source>
        <strain evidence="2">ATCC 200175</strain>
    </source>
</reference>
<proteinExistence type="predicted"/>
<keyword evidence="2" id="KW-1185">Reference proteome</keyword>
<evidence type="ECO:0000313" key="2">
    <source>
        <dbReference type="Proteomes" id="UP000053647"/>
    </source>
</evidence>
<accession>A0A0C9ST63</accession>
<dbReference type="OrthoDB" id="3165318at2759"/>
<dbReference type="Proteomes" id="UP000053647">
    <property type="component" value="Unassembled WGS sequence"/>
</dbReference>
<dbReference type="HOGENOM" id="CLU_103053_1_0_1"/>
<name>A0A0C9ST63_PAXIN</name>
<reference evidence="1 2" key="1">
    <citation type="submission" date="2014-06" db="EMBL/GenBank/DDBJ databases">
        <authorList>
            <consortium name="DOE Joint Genome Institute"/>
            <person name="Kuo A."/>
            <person name="Kohler A."/>
            <person name="Nagy L.G."/>
            <person name="Floudas D."/>
            <person name="Copeland A."/>
            <person name="Barry K.W."/>
            <person name="Cichocki N."/>
            <person name="Veneault-Fourrey C."/>
            <person name="LaButti K."/>
            <person name="Lindquist E.A."/>
            <person name="Lipzen A."/>
            <person name="Lundell T."/>
            <person name="Morin E."/>
            <person name="Murat C."/>
            <person name="Sun H."/>
            <person name="Tunlid A."/>
            <person name="Henrissat B."/>
            <person name="Grigoriev I.V."/>
            <person name="Hibbett D.S."/>
            <person name="Martin F."/>
            <person name="Nordberg H.P."/>
            <person name="Cantor M.N."/>
            <person name="Hua S.X."/>
        </authorList>
    </citation>
    <scope>NUCLEOTIDE SEQUENCE [LARGE SCALE GENOMIC DNA]</scope>
    <source>
        <strain evidence="1 2">ATCC 200175</strain>
    </source>
</reference>
<evidence type="ECO:0000313" key="1">
    <source>
        <dbReference type="EMBL" id="KIJ05150.1"/>
    </source>
</evidence>